<reference evidence="2 3" key="1">
    <citation type="submission" date="2023-04" db="EMBL/GenBank/DDBJ databases">
        <title>The genome sequence of Polyangium sorediatum DSM14670.</title>
        <authorList>
            <person name="Zhang X."/>
        </authorList>
    </citation>
    <scope>NUCLEOTIDE SEQUENCE [LARGE SCALE GENOMIC DNA]</scope>
    <source>
        <strain evidence="2 3">DSM 14670</strain>
    </source>
</reference>
<feature type="domain" description="Peptidase C14 caspase" evidence="1">
    <location>
        <begin position="6"/>
        <end position="224"/>
    </location>
</feature>
<dbReference type="Proteomes" id="UP001160301">
    <property type="component" value="Unassembled WGS sequence"/>
</dbReference>
<dbReference type="RefSeq" id="WP_284721692.1">
    <property type="nucleotide sequence ID" value="NZ_JARZHI010000080.1"/>
</dbReference>
<evidence type="ECO:0000259" key="1">
    <source>
        <dbReference type="Pfam" id="PF00656"/>
    </source>
</evidence>
<organism evidence="2 3">
    <name type="scientific">Polyangium sorediatum</name>
    <dbReference type="NCBI Taxonomy" id="889274"/>
    <lineage>
        <taxon>Bacteria</taxon>
        <taxon>Pseudomonadati</taxon>
        <taxon>Myxococcota</taxon>
        <taxon>Polyangia</taxon>
        <taxon>Polyangiales</taxon>
        <taxon>Polyangiaceae</taxon>
        <taxon>Polyangium</taxon>
    </lineage>
</organism>
<dbReference type="InterPro" id="IPR011600">
    <property type="entry name" value="Pept_C14_caspase"/>
</dbReference>
<comment type="caution">
    <text evidence="2">The sequence shown here is derived from an EMBL/GenBank/DDBJ whole genome shotgun (WGS) entry which is preliminary data.</text>
</comment>
<accession>A0ABT6P6Z5</accession>
<evidence type="ECO:0000313" key="2">
    <source>
        <dbReference type="EMBL" id="MDI1436384.1"/>
    </source>
</evidence>
<protein>
    <submittedName>
        <fullName evidence="2">Caspase family protein</fullName>
    </submittedName>
</protein>
<name>A0ABT6P6Z5_9BACT</name>
<dbReference type="EMBL" id="JARZHI010000080">
    <property type="protein sequence ID" value="MDI1436384.1"/>
    <property type="molecule type" value="Genomic_DNA"/>
</dbReference>
<gene>
    <name evidence="2" type="ORF">QHF89_43165</name>
</gene>
<dbReference type="Pfam" id="PF00656">
    <property type="entry name" value="Peptidase_C14"/>
    <property type="match status" value="1"/>
</dbReference>
<proteinExistence type="predicted"/>
<evidence type="ECO:0000313" key="3">
    <source>
        <dbReference type="Proteomes" id="UP001160301"/>
    </source>
</evidence>
<sequence length="781" mass="85405">MAKDDWAVVVGISRYPGLHLDLRGPENDAKAFYAWVTDPDGGDVPASQARLILSSEFIPPEPKSAADAQPNEVTVAAALTKILDEVHAEDEGVQARRLYLYVSGHGCQMLEYGSIDANVLVTANATTRKFKHANIPRLARTCVVHPAFFKQVVVFMDCCATPGPQTPSDPSRCKKEQPTGGAEAQFVFMHAAKSDREARELDFDGKPMGVFTRALLMGLRGGASDAQGNITAGALANYLQANMRKLLPVEMRANPNPSIGKEPYTPFEDPQVTKLLLAHAPQAKFKLVIHVWPEHVGEPLLVLDGDLRQVVRQTARSERVELELPAGLYLARIHILSQVLELPGYSQSGTAEINLGTSYTEARVHDRLAFVFANPGIDYFLVDGSFEIRPIEPTGGGEHLEEMKRAGIFKIQARTGSLLNYVYLVVSGDAGAEPKTLRVTWDDGTLQGEPAIGGPNLRMPLVELVNLADERFFMSPAPLENTASPEAYRAQARRESRVPGVKIGKGSELFLGVRDAPPPGPFPMPAVTHPAAGLSLRDAKGRVLVDFERQSKRGPGTDGPWATCNVELDPGVYCLSVETPHGTLSQTVVTTRERQTQVFLLLRNYSDGPGGRRADLQSAAVFLGRRSFDPKRSALRTTELLRLALQERRAAGDAALLANAIQTSREDPMLRLLGAYLLLALGEPSEEHMSILKKALAALRRQLGAHPDVEALALRIEGARARRRRFSVPPMLVESWLAIRDASRARAGLISTPSLLARVEKRLWGFGPALVWQEPARARRR</sequence>
<keyword evidence="3" id="KW-1185">Reference proteome</keyword>
<dbReference type="Gene3D" id="3.40.50.1460">
    <property type="match status" value="1"/>
</dbReference>